<accession>A5B046</accession>
<evidence type="ECO:0000313" key="1">
    <source>
        <dbReference type="EMBL" id="CAN73986.1"/>
    </source>
</evidence>
<gene>
    <name evidence="1" type="ORF">VITISV_022115</name>
</gene>
<protein>
    <submittedName>
        <fullName evidence="1">Uncharacterized protein</fullName>
    </submittedName>
</protein>
<dbReference type="EMBL" id="AM442042">
    <property type="protein sequence ID" value="CAN73986.1"/>
    <property type="molecule type" value="Genomic_DNA"/>
</dbReference>
<dbReference type="AlphaFoldDB" id="A5B046"/>
<proteinExistence type="predicted"/>
<reference evidence="1" key="1">
    <citation type="journal article" date="2007" name="PLoS ONE">
        <title>The first genome sequence of an elite grapevine cultivar (Pinot noir Vitis vinifera L.): coping with a highly heterozygous genome.</title>
        <authorList>
            <person name="Velasco R."/>
            <person name="Zharkikh A."/>
            <person name="Troggio M."/>
            <person name="Cartwright D.A."/>
            <person name="Cestaro A."/>
            <person name="Pruss D."/>
            <person name="Pindo M."/>
            <person name="FitzGerald L.M."/>
            <person name="Vezzulli S."/>
            <person name="Reid J."/>
            <person name="Malacarne G."/>
            <person name="Iliev D."/>
            <person name="Coppola G."/>
            <person name="Wardell B."/>
            <person name="Micheletti D."/>
            <person name="Macalma T."/>
            <person name="Facci M."/>
            <person name="Mitchell J.T."/>
            <person name="Perazzolli M."/>
            <person name="Eldredge G."/>
            <person name="Gatto P."/>
            <person name="Oyzerski R."/>
            <person name="Moretto M."/>
            <person name="Gutin N."/>
            <person name="Stefanini M."/>
            <person name="Chen Y."/>
            <person name="Segala C."/>
            <person name="Davenport C."/>
            <person name="Dematte L."/>
            <person name="Mraz A."/>
            <person name="Battilana J."/>
            <person name="Stormo K."/>
            <person name="Costa F."/>
            <person name="Tao Q."/>
            <person name="Si-Ammour A."/>
            <person name="Harkins T."/>
            <person name="Lackey A."/>
            <person name="Perbost C."/>
            <person name="Taillon B."/>
            <person name="Stella A."/>
            <person name="Solovyev V."/>
            <person name="Fawcett J.A."/>
            <person name="Sterck L."/>
            <person name="Vandepoele K."/>
            <person name="Grando S.M."/>
            <person name="Toppo S."/>
            <person name="Moser C."/>
            <person name="Lanchbury J."/>
            <person name="Bogden R."/>
            <person name="Skolnick M."/>
            <person name="Sgaramella V."/>
            <person name="Bhatnagar S.K."/>
            <person name="Fontana P."/>
            <person name="Gutin A."/>
            <person name="Van de Peer Y."/>
            <person name="Salamini F."/>
            <person name="Viola R."/>
        </authorList>
    </citation>
    <scope>NUCLEOTIDE SEQUENCE</scope>
</reference>
<organism evidence="1">
    <name type="scientific">Vitis vinifera</name>
    <name type="common">Grape</name>
    <dbReference type="NCBI Taxonomy" id="29760"/>
    <lineage>
        <taxon>Eukaryota</taxon>
        <taxon>Viridiplantae</taxon>
        <taxon>Streptophyta</taxon>
        <taxon>Embryophyta</taxon>
        <taxon>Tracheophyta</taxon>
        <taxon>Spermatophyta</taxon>
        <taxon>Magnoliopsida</taxon>
        <taxon>eudicotyledons</taxon>
        <taxon>Gunneridae</taxon>
        <taxon>Pentapetalae</taxon>
        <taxon>rosids</taxon>
        <taxon>Vitales</taxon>
        <taxon>Vitaceae</taxon>
        <taxon>Viteae</taxon>
        <taxon>Vitis</taxon>
    </lineage>
</organism>
<name>A5B046_VITVI</name>
<sequence length="285" mass="31541">MALYGDKSSTIENCTFRVTRLDWIGNTTSPKKVVIAPLNHDSKRSGFSRVDVGSVLVDSDHLKSDRLWILMKSLSYEILRRVLTSLIIPTNDANVSVKPTGIRGLYKAHGTIIVFLVMMIARRKSSLDRTFDAVTTAWTGQSHQVSKLVLKHQAWLTTHVRNLEDLIVLIYPSERSSKLGLSISSGIVEKEKLLTSGARQSLSWFRRSDPRGIIYLPWSAKWSSVWERHVKGSPPQSDALNGKAKSGDVVSNGMWQLGGKEWCYGVSGDGSNDCATEATSHVVAS</sequence>